<evidence type="ECO:0000256" key="6">
    <source>
        <dbReference type="ARBA" id="ARBA00022598"/>
    </source>
</evidence>
<evidence type="ECO:0000256" key="11">
    <source>
        <dbReference type="ARBA" id="ARBA00022884"/>
    </source>
</evidence>
<keyword evidence="7 15" id="KW-0479">Metal-binding</keyword>
<keyword evidence="10 15" id="KW-0460">Magnesium</keyword>
<dbReference type="InterPro" id="IPR033714">
    <property type="entry name" value="tRNA_bind_bactPheRS"/>
</dbReference>
<comment type="catalytic activity">
    <reaction evidence="14 15">
        <text>tRNA(Phe) + L-phenylalanine + ATP = L-phenylalanyl-tRNA(Phe) + AMP + diphosphate + H(+)</text>
        <dbReference type="Rhea" id="RHEA:19413"/>
        <dbReference type="Rhea" id="RHEA-COMP:9668"/>
        <dbReference type="Rhea" id="RHEA-COMP:9699"/>
        <dbReference type="ChEBI" id="CHEBI:15378"/>
        <dbReference type="ChEBI" id="CHEBI:30616"/>
        <dbReference type="ChEBI" id="CHEBI:33019"/>
        <dbReference type="ChEBI" id="CHEBI:58095"/>
        <dbReference type="ChEBI" id="CHEBI:78442"/>
        <dbReference type="ChEBI" id="CHEBI:78531"/>
        <dbReference type="ChEBI" id="CHEBI:456215"/>
        <dbReference type="EC" id="6.1.1.20"/>
    </reaction>
</comment>
<feature type="binding site" evidence="15">
    <location>
        <position position="468"/>
    </location>
    <ligand>
        <name>Mg(2+)</name>
        <dbReference type="ChEBI" id="CHEBI:18420"/>
        <note>shared with alpha subunit</note>
    </ligand>
</feature>
<dbReference type="GO" id="GO:0009328">
    <property type="term" value="C:phenylalanine-tRNA ligase complex"/>
    <property type="evidence" value="ECO:0007669"/>
    <property type="project" value="TreeGrafter"/>
</dbReference>
<dbReference type="SMART" id="SM00874">
    <property type="entry name" value="B5"/>
    <property type="match status" value="1"/>
</dbReference>
<evidence type="ECO:0000256" key="7">
    <source>
        <dbReference type="ARBA" id="ARBA00022723"/>
    </source>
</evidence>
<dbReference type="Pfam" id="PF03483">
    <property type="entry name" value="B3_4"/>
    <property type="match status" value="1"/>
</dbReference>
<evidence type="ECO:0000256" key="13">
    <source>
        <dbReference type="ARBA" id="ARBA00023146"/>
    </source>
</evidence>
<dbReference type="SUPFAM" id="SSF50249">
    <property type="entry name" value="Nucleic acid-binding proteins"/>
    <property type="match status" value="1"/>
</dbReference>
<evidence type="ECO:0000256" key="12">
    <source>
        <dbReference type="ARBA" id="ARBA00022917"/>
    </source>
</evidence>
<feature type="binding site" evidence="15">
    <location>
        <position position="474"/>
    </location>
    <ligand>
        <name>Mg(2+)</name>
        <dbReference type="ChEBI" id="CHEBI:18420"/>
        <note>shared with alpha subunit</note>
    </ligand>
</feature>
<dbReference type="GO" id="GO:0006432">
    <property type="term" value="P:phenylalanyl-tRNA aminoacylation"/>
    <property type="evidence" value="ECO:0007669"/>
    <property type="project" value="UniProtKB-UniRule"/>
</dbReference>
<dbReference type="HAMAP" id="MF_00283">
    <property type="entry name" value="Phe_tRNA_synth_beta1"/>
    <property type="match status" value="1"/>
</dbReference>
<dbReference type="GO" id="GO:0140096">
    <property type="term" value="F:catalytic activity, acting on a protein"/>
    <property type="evidence" value="ECO:0007669"/>
    <property type="project" value="UniProtKB-ARBA"/>
</dbReference>
<comment type="caution">
    <text evidence="20">The sequence shown here is derived from an EMBL/GenBank/DDBJ whole genome shotgun (WGS) entry which is preliminary data.</text>
</comment>
<dbReference type="Pfam" id="PF03484">
    <property type="entry name" value="B5"/>
    <property type="match status" value="1"/>
</dbReference>
<evidence type="ECO:0000256" key="2">
    <source>
        <dbReference type="ARBA" id="ARBA00008653"/>
    </source>
</evidence>
<accession>A0AAE3ACM2</accession>
<feature type="domain" description="B5" evidence="19">
    <location>
        <begin position="413"/>
        <end position="490"/>
    </location>
</feature>
<comment type="subcellular location">
    <subcellularLocation>
        <location evidence="1 15">Cytoplasm</location>
    </subcellularLocation>
</comment>
<evidence type="ECO:0000256" key="14">
    <source>
        <dbReference type="ARBA" id="ARBA00049255"/>
    </source>
</evidence>
<keyword evidence="21" id="KW-1185">Reference proteome</keyword>
<evidence type="ECO:0000313" key="20">
    <source>
        <dbReference type="EMBL" id="MCC2128608.1"/>
    </source>
</evidence>
<dbReference type="AlphaFoldDB" id="A0AAE3ACM2"/>
<evidence type="ECO:0000256" key="9">
    <source>
        <dbReference type="ARBA" id="ARBA00022840"/>
    </source>
</evidence>
<evidence type="ECO:0000256" key="1">
    <source>
        <dbReference type="ARBA" id="ARBA00004496"/>
    </source>
</evidence>
<evidence type="ECO:0000259" key="17">
    <source>
        <dbReference type="PROSITE" id="PS50886"/>
    </source>
</evidence>
<dbReference type="Pfam" id="PF17759">
    <property type="entry name" value="tRNA_synthFbeta"/>
    <property type="match status" value="1"/>
</dbReference>
<dbReference type="InterPro" id="IPR005146">
    <property type="entry name" value="B3/B4_tRNA-bd"/>
</dbReference>
<name>A0AAE3ACM2_9FIRM</name>
<dbReference type="GO" id="GO:0000287">
    <property type="term" value="F:magnesium ion binding"/>
    <property type="evidence" value="ECO:0007669"/>
    <property type="project" value="UniProtKB-UniRule"/>
</dbReference>
<dbReference type="InterPro" id="IPR005147">
    <property type="entry name" value="tRNA_synthase_B5-dom"/>
</dbReference>
<keyword evidence="11 16" id="KW-0694">RNA-binding</keyword>
<dbReference type="InterPro" id="IPR041616">
    <property type="entry name" value="PheRS_beta_core"/>
</dbReference>
<keyword evidence="5 16" id="KW-0820">tRNA-binding</keyword>
<evidence type="ECO:0000259" key="18">
    <source>
        <dbReference type="PROSITE" id="PS51447"/>
    </source>
</evidence>
<dbReference type="SUPFAM" id="SSF54991">
    <property type="entry name" value="Anticodon-binding domain of PheRS"/>
    <property type="match status" value="1"/>
</dbReference>
<proteinExistence type="inferred from homology"/>
<dbReference type="SUPFAM" id="SSF56037">
    <property type="entry name" value="PheT/TilS domain"/>
    <property type="match status" value="1"/>
</dbReference>
<dbReference type="GO" id="GO:0004826">
    <property type="term" value="F:phenylalanine-tRNA ligase activity"/>
    <property type="evidence" value="ECO:0007669"/>
    <property type="project" value="UniProtKB-UniRule"/>
</dbReference>
<evidence type="ECO:0000256" key="15">
    <source>
        <dbReference type="HAMAP-Rule" id="MF_00283"/>
    </source>
</evidence>
<dbReference type="GO" id="GO:0005524">
    <property type="term" value="F:ATP binding"/>
    <property type="evidence" value="ECO:0007669"/>
    <property type="project" value="UniProtKB-UniRule"/>
</dbReference>
<organism evidence="20 21">
    <name type="scientific">Brotocaccenecus cirricatena</name>
    <dbReference type="NCBI Taxonomy" id="3064195"/>
    <lineage>
        <taxon>Bacteria</taxon>
        <taxon>Bacillati</taxon>
        <taxon>Bacillota</taxon>
        <taxon>Clostridia</taxon>
        <taxon>Eubacteriales</taxon>
        <taxon>Oscillospiraceae</taxon>
        <taxon>Brotocaccenecus</taxon>
    </lineage>
</organism>
<dbReference type="InterPro" id="IPR004532">
    <property type="entry name" value="Phe-tRNA-ligase_IIc_bsu_bact"/>
</dbReference>
<dbReference type="Gene3D" id="3.30.70.380">
    <property type="entry name" value="Ferrodoxin-fold anticodon-binding domain"/>
    <property type="match status" value="1"/>
</dbReference>
<dbReference type="PROSITE" id="PS51483">
    <property type="entry name" value="B5"/>
    <property type="match status" value="1"/>
</dbReference>
<dbReference type="GO" id="GO:0016740">
    <property type="term" value="F:transferase activity"/>
    <property type="evidence" value="ECO:0007669"/>
    <property type="project" value="UniProtKB-ARBA"/>
</dbReference>
<comment type="similarity">
    <text evidence="2 15">Belongs to the phenylalanyl-tRNA synthetase beta subunit family. Type 1 subfamily.</text>
</comment>
<dbReference type="Proteomes" id="UP001199319">
    <property type="component" value="Unassembled WGS sequence"/>
</dbReference>
<keyword evidence="13 15" id="KW-0030">Aminoacyl-tRNA synthetase</keyword>
<comment type="cofactor">
    <cofactor evidence="15">
        <name>Mg(2+)</name>
        <dbReference type="ChEBI" id="CHEBI:18420"/>
    </cofactor>
    <text evidence="15">Binds 2 magnesium ions per tetramer.</text>
</comment>
<gene>
    <name evidence="15 20" type="primary">pheT</name>
    <name evidence="20" type="ORF">LKD37_03565</name>
</gene>
<dbReference type="SMART" id="SM00896">
    <property type="entry name" value="FDX-ACB"/>
    <property type="match status" value="1"/>
</dbReference>
<feature type="binding site" evidence="15">
    <location>
        <position position="477"/>
    </location>
    <ligand>
        <name>Mg(2+)</name>
        <dbReference type="ChEBI" id="CHEBI:18420"/>
        <note>shared with alpha subunit</note>
    </ligand>
</feature>
<evidence type="ECO:0000256" key="3">
    <source>
        <dbReference type="ARBA" id="ARBA00011209"/>
    </source>
</evidence>
<reference evidence="20" key="1">
    <citation type="submission" date="2021-10" db="EMBL/GenBank/DDBJ databases">
        <title>Anaerobic single-cell dispensing facilitates the cultivation of human gut bacteria.</title>
        <authorList>
            <person name="Afrizal A."/>
        </authorList>
    </citation>
    <scope>NUCLEOTIDE SEQUENCE</scope>
    <source>
        <strain evidence="20">CLA-AA-H272</strain>
    </source>
</reference>
<keyword evidence="4 15" id="KW-0963">Cytoplasm</keyword>
<dbReference type="InterPro" id="IPR036690">
    <property type="entry name" value="Fdx_antiC-bd_sf"/>
</dbReference>
<dbReference type="InterPro" id="IPR005121">
    <property type="entry name" value="Fdx_antiC-bd"/>
</dbReference>
<dbReference type="InterPro" id="IPR002547">
    <property type="entry name" value="tRNA-bd_dom"/>
</dbReference>
<dbReference type="Gene3D" id="2.40.50.140">
    <property type="entry name" value="Nucleic acid-binding proteins"/>
    <property type="match status" value="1"/>
</dbReference>
<dbReference type="InterPro" id="IPR020825">
    <property type="entry name" value="Phe-tRNA_synthase-like_B3/B4"/>
</dbReference>
<evidence type="ECO:0000256" key="8">
    <source>
        <dbReference type="ARBA" id="ARBA00022741"/>
    </source>
</evidence>
<feature type="domain" description="TRNA-binding" evidence="17">
    <location>
        <begin position="41"/>
        <end position="161"/>
    </location>
</feature>
<evidence type="ECO:0000256" key="10">
    <source>
        <dbReference type="ARBA" id="ARBA00022842"/>
    </source>
</evidence>
<dbReference type="Pfam" id="PF01588">
    <property type="entry name" value="tRNA_bind"/>
    <property type="match status" value="1"/>
</dbReference>
<dbReference type="SUPFAM" id="SSF55681">
    <property type="entry name" value="Class II aaRS and biotin synthetases"/>
    <property type="match status" value="1"/>
</dbReference>
<keyword evidence="12 15" id="KW-0648">Protein biosynthesis</keyword>
<dbReference type="GO" id="GO:0000049">
    <property type="term" value="F:tRNA binding"/>
    <property type="evidence" value="ECO:0007669"/>
    <property type="project" value="UniProtKB-UniRule"/>
</dbReference>
<dbReference type="Gene3D" id="3.30.930.10">
    <property type="entry name" value="Bira Bifunctional Protein, Domain 2"/>
    <property type="match status" value="1"/>
</dbReference>
<evidence type="ECO:0000256" key="5">
    <source>
        <dbReference type="ARBA" id="ARBA00022555"/>
    </source>
</evidence>
<dbReference type="PROSITE" id="PS50886">
    <property type="entry name" value="TRBD"/>
    <property type="match status" value="1"/>
</dbReference>
<feature type="domain" description="FDX-ACB" evidence="18">
    <location>
        <begin position="718"/>
        <end position="813"/>
    </location>
</feature>
<dbReference type="EMBL" id="JAJEPW010000006">
    <property type="protein sequence ID" value="MCC2128608.1"/>
    <property type="molecule type" value="Genomic_DNA"/>
</dbReference>
<keyword evidence="8 15" id="KW-0547">Nucleotide-binding</keyword>
<keyword evidence="9 15" id="KW-0067">ATP-binding</keyword>
<protein>
    <recommendedName>
        <fullName evidence="15">Phenylalanine--tRNA ligase beta subunit</fullName>
        <ecNumber evidence="15">6.1.1.20</ecNumber>
    </recommendedName>
    <alternativeName>
        <fullName evidence="15">Phenylalanyl-tRNA synthetase beta subunit</fullName>
        <shortName evidence="15">PheRS</shortName>
    </alternativeName>
</protein>
<evidence type="ECO:0000256" key="4">
    <source>
        <dbReference type="ARBA" id="ARBA00022490"/>
    </source>
</evidence>
<comment type="subunit">
    <text evidence="3 15">Tetramer of two alpha and two beta subunits.</text>
</comment>
<evidence type="ECO:0000259" key="19">
    <source>
        <dbReference type="PROSITE" id="PS51483"/>
    </source>
</evidence>
<dbReference type="InterPro" id="IPR045060">
    <property type="entry name" value="Phe-tRNA-ligase_IIc_bsu"/>
</dbReference>
<dbReference type="PROSITE" id="PS51447">
    <property type="entry name" value="FDX_ACB"/>
    <property type="match status" value="1"/>
</dbReference>
<dbReference type="SMART" id="SM00873">
    <property type="entry name" value="B3_4"/>
    <property type="match status" value="1"/>
</dbReference>
<dbReference type="SUPFAM" id="SSF46955">
    <property type="entry name" value="Putative DNA-binding domain"/>
    <property type="match status" value="1"/>
</dbReference>
<dbReference type="RefSeq" id="WP_302927966.1">
    <property type="nucleotide sequence ID" value="NZ_JAJEPW010000006.1"/>
</dbReference>
<dbReference type="EC" id="6.1.1.20" evidence="15"/>
<dbReference type="NCBIfam" id="TIGR00472">
    <property type="entry name" value="pheT_bact"/>
    <property type="match status" value="1"/>
</dbReference>
<keyword evidence="6 15" id="KW-0436">Ligase</keyword>
<dbReference type="InterPro" id="IPR045864">
    <property type="entry name" value="aa-tRNA-synth_II/BPL/LPL"/>
</dbReference>
<dbReference type="Pfam" id="PF03147">
    <property type="entry name" value="FDX-ACB"/>
    <property type="match status" value="1"/>
</dbReference>
<feature type="binding site" evidence="15">
    <location>
        <position position="478"/>
    </location>
    <ligand>
        <name>Mg(2+)</name>
        <dbReference type="ChEBI" id="CHEBI:18420"/>
        <note>shared with alpha subunit</note>
    </ligand>
</feature>
<dbReference type="PANTHER" id="PTHR10947:SF0">
    <property type="entry name" value="PHENYLALANINE--TRNA LIGASE BETA SUBUNIT"/>
    <property type="match status" value="1"/>
</dbReference>
<dbReference type="PANTHER" id="PTHR10947">
    <property type="entry name" value="PHENYLALANYL-TRNA SYNTHETASE BETA CHAIN AND LEUCINE-RICH REPEAT-CONTAINING PROTEIN 47"/>
    <property type="match status" value="1"/>
</dbReference>
<evidence type="ECO:0000256" key="16">
    <source>
        <dbReference type="PROSITE-ProRule" id="PRU00209"/>
    </source>
</evidence>
<sequence>MKVSLNWIKDYVDLPRDMDLTRLAYDLTMSTVEVEGATDLARQFDHMLVGQITEVCPHPNADKLQICRTDIGGGDIRDIVCGGTNVRPGMKVAVAAPGAMCRWHGEGEPVEIKEAKLRGVKSYGMICGAVEIGLGDLFPTTEEAHILDLSAFDAPAGTPIADALDLNDIILEIDNKSMTNRPDLWGHYGIARELAALYDLPLKPLPPFTCGAGSDGLTVTVEDTERCPRYIGAAVEGLSVKPAPFRMQSRIWRVGMRPINALVDITNYVMLATGQPTHAFDSDNIAGHIIVRRAQNGEKLELLNGKELALSADDLVIADEAGVVGLAGVMGGAKDSVLPTTNKVILEIANFQAAGVRRTALRYDNRTEASSRYEKAIDPERCDQALSLAMSLFRELYPDVHVTSFCDQYPAKLQPAEIDVSLTWLDRRLGKHLTNDEIAHKLGLLGFRLDFSGDNMHVTVPTWRSTGDVAIKADIMEEVARMVGYENFQAAPITTSFDGAINQLDKDLERRIKEYLAIRCGMQEIFTYPWMDEQYVNAILQDTAGILALSTPPSPSERLIRSSLLPNLCKAVAKNERYFTEFSLFETAQVFKDADYSAPYDPRELLPSQRKNIAGAFVAPAKDVTALFRRAKGAVEQMPRYTHMEGFTFRQEKRPVWADQVVWLNIYLGEEQVGNLALLARKPAMACGIKNLAVMLFELDVDALRPFRSRTNRFTHLPEYPMTDYDISLLFDSQVKWSQMHDVIAQGIREGGLLHGADFVDEYHGKQVPAGKKSVTIRLTIGSLEKTLTSTEIEECASGVIKKLTKRLGAELRTR</sequence>
<dbReference type="InterPro" id="IPR012340">
    <property type="entry name" value="NA-bd_OB-fold"/>
</dbReference>
<dbReference type="CDD" id="cd02796">
    <property type="entry name" value="tRNA_bind_bactPheRS"/>
    <property type="match status" value="1"/>
</dbReference>
<evidence type="ECO:0000313" key="21">
    <source>
        <dbReference type="Proteomes" id="UP001199319"/>
    </source>
</evidence>
<dbReference type="Gene3D" id="3.50.40.10">
    <property type="entry name" value="Phenylalanyl-trna Synthetase, Chain B, domain 3"/>
    <property type="match status" value="1"/>
</dbReference>
<dbReference type="Gene3D" id="3.30.56.10">
    <property type="match status" value="2"/>
</dbReference>
<dbReference type="InterPro" id="IPR009061">
    <property type="entry name" value="DNA-bd_dom_put_sf"/>
</dbReference>